<evidence type="ECO:0000313" key="2">
    <source>
        <dbReference type="Proteomes" id="UP001652661"/>
    </source>
</evidence>
<protein>
    <submittedName>
        <fullName evidence="3">Uncharacterized protein isoform X1</fullName>
    </submittedName>
</protein>
<accession>A0ABM4GCB1</accession>
<reference evidence="2" key="1">
    <citation type="submission" date="2025-05" db="UniProtKB">
        <authorList>
            <consortium name="RefSeq"/>
        </authorList>
    </citation>
    <scope>NUCLEOTIDE SEQUENCE [LARGE SCALE GENOMIC DNA]</scope>
    <source>
        <strain evidence="2">14028-0561.14</strain>
    </source>
</reference>
<reference evidence="3" key="2">
    <citation type="submission" date="2025-08" db="UniProtKB">
        <authorList>
            <consortium name="RefSeq"/>
        </authorList>
    </citation>
    <scope>IDENTIFICATION</scope>
    <source>
        <strain evidence="3">14028-0561.14</strain>
        <tissue evidence="3">Whole fly</tissue>
    </source>
</reference>
<gene>
    <name evidence="3" type="primary">LOC108082399</name>
</gene>
<proteinExistence type="predicted"/>
<dbReference type="GeneID" id="108082399"/>
<feature type="transmembrane region" description="Helical" evidence="1">
    <location>
        <begin position="59"/>
        <end position="81"/>
    </location>
</feature>
<feature type="transmembrane region" description="Helical" evidence="1">
    <location>
        <begin position="12"/>
        <end position="37"/>
    </location>
</feature>
<feature type="transmembrane region" description="Helical" evidence="1">
    <location>
        <begin position="88"/>
        <end position="119"/>
    </location>
</feature>
<evidence type="ECO:0000313" key="3">
    <source>
        <dbReference type="RefSeq" id="XP_070140335.1"/>
    </source>
</evidence>
<keyword evidence="1" id="KW-1133">Transmembrane helix</keyword>
<keyword evidence="1" id="KW-0812">Transmembrane</keyword>
<evidence type="ECO:0000256" key="1">
    <source>
        <dbReference type="SAM" id="Phobius"/>
    </source>
</evidence>
<keyword evidence="1" id="KW-0472">Membrane</keyword>
<organism evidence="2 3">
    <name type="scientific">Drosophila kikkawai</name>
    <name type="common">Fruit fly</name>
    <dbReference type="NCBI Taxonomy" id="30033"/>
    <lineage>
        <taxon>Eukaryota</taxon>
        <taxon>Metazoa</taxon>
        <taxon>Ecdysozoa</taxon>
        <taxon>Arthropoda</taxon>
        <taxon>Hexapoda</taxon>
        <taxon>Insecta</taxon>
        <taxon>Pterygota</taxon>
        <taxon>Neoptera</taxon>
        <taxon>Endopterygota</taxon>
        <taxon>Diptera</taxon>
        <taxon>Brachycera</taxon>
        <taxon>Muscomorpha</taxon>
        <taxon>Ephydroidea</taxon>
        <taxon>Drosophilidae</taxon>
        <taxon>Drosophila</taxon>
        <taxon>Sophophora</taxon>
    </lineage>
</organism>
<dbReference type="RefSeq" id="XP_070140335.1">
    <property type="nucleotide sequence ID" value="XM_070284234.1"/>
</dbReference>
<name>A0ABM4GCB1_DROKI</name>
<sequence>MPNEENKRRFVIATLATWNILAGFGFYAYILDCYVYYPPNHQKRKFKYHTFYGTINQDVLIGISVVMVCQIISSVLLCLALKEYKNQFLFYGIFLSMAFPCACLPVWPLAGFPCLFYLFMTYNKDAP</sequence>
<keyword evidence="2" id="KW-1185">Reference proteome</keyword>
<dbReference type="Proteomes" id="UP001652661">
    <property type="component" value="Chromosome 2R"/>
</dbReference>